<dbReference type="EMBL" id="JAVFHQ010000129">
    <property type="protein sequence ID" value="KAK4539112.1"/>
    <property type="molecule type" value="Genomic_DNA"/>
</dbReference>
<accession>A0AAV9J3E3</accession>
<dbReference type="Proteomes" id="UP001324427">
    <property type="component" value="Unassembled WGS sequence"/>
</dbReference>
<feature type="compositionally biased region" description="Low complexity" evidence="1">
    <location>
        <begin position="183"/>
        <end position="192"/>
    </location>
</feature>
<feature type="compositionally biased region" description="Basic and acidic residues" evidence="1">
    <location>
        <begin position="353"/>
        <end position="374"/>
    </location>
</feature>
<feature type="compositionally biased region" description="Polar residues" evidence="1">
    <location>
        <begin position="48"/>
        <end position="59"/>
    </location>
</feature>
<keyword evidence="3" id="KW-1185">Reference proteome</keyword>
<gene>
    <name evidence="2" type="ORF">LTR36_001467</name>
</gene>
<evidence type="ECO:0000256" key="1">
    <source>
        <dbReference type="SAM" id="MobiDB-lite"/>
    </source>
</evidence>
<sequence length="387" mass="39456">MRSKVTESTGKDPVSVLPQSVQDSINGMNQKNVQDAPVESEAVASKSLEPTESDATMPQQTAVGEAVEVPAEADHARDITDHVPEQVLTSQKQAHVDPEASASPVMVHEKSAMESEFMSKVPESEATGESAATDSVPQQVVTSQKEAQVDPEASASPVMVHEKSAMESELMSKVPESEATGEPAPTASAALLSTAPLATSSAIPLESTSAAPFETRSAAPSALTSGAPQLGDPVSGVAPLSMDDQPVSGSKELNAPAGAPALPPIPASAETAAAPLSPPQVSDSRDVSPMSKPMSGGSTQTQPIVTTGVESSKAPVQSTPAAAAATTAAAGKPVGTPRKPAGGDAGTPQKRQSFVDRMKGTPDSHKSSGSDGSKRRSFFGRIKDKLK</sequence>
<evidence type="ECO:0000313" key="3">
    <source>
        <dbReference type="Proteomes" id="UP001324427"/>
    </source>
</evidence>
<feature type="compositionally biased region" description="Polar residues" evidence="1">
    <location>
        <begin position="17"/>
        <end position="33"/>
    </location>
</feature>
<feature type="compositionally biased region" description="Polar residues" evidence="1">
    <location>
        <begin position="130"/>
        <end position="146"/>
    </location>
</feature>
<organism evidence="2 3">
    <name type="scientific">Oleoguttula mirabilis</name>
    <dbReference type="NCBI Taxonomy" id="1507867"/>
    <lineage>
        <taxon>Eukaryota</taxon>
        <taxon>Fungi</taxon>
        <taxon>Dikarya</taxon>
        <taxon>Ascomycota</taxon>
        <taxon>Pezizomycotina</taxon>
        <taxon>Dothideomycetes</taxon>
        <taxon>Dothideomycetidae</taxon>
        <taxon>Mycosphaerellales</taxon>
        <taxon>Teratosphaeriaceae</taxon>
        <taxon>Oleoguttula</taxon>
    </lineage>
</organism>
<feature type="region of interest" description="Disordered" evidence="1">
    <location>
        <begin position="212"/>
        <end position="387"/>
    </location>
</feature>
<feature type="compositionally biased region" description="Polar residues" evidence="1">
    <location>
        <begin position="296"/>
        <end position="320"/>
    </location>
</feature>
<protein>
    <submittedName>
        <fullName evidence="2">Uncharacterized protein</fullName>
    </submittedName>
</protein>
<proteinExistence type="predicted"/>
<reference evidence="2 3" key="1">
    <citation type="submission" date="2021-11" db="EMBL/GenBank/DDBJ databases">
        <title>Black yeast isolated from Biological Soil Crust.</title>
        <authorList>
            <person name="Kurbessoian T."/>
        </authorList>
    </citation>
    <scope>NUCLEOTIDE SEQUENCE [LARGE SCALE GENOMIC DNA]</scope>
    <source>
        <strain evidence="2 3">CCFEE 5522</strain>
    </source>
</reference>
<name>A0AAV9J3E3_9PEZI</name>
<feature type="region of interest" description="Disordered" evidence="1">
    <location>
        <begin position="1"/>
        <end position="59"/>
    </location>
</feature>
<comment type="caution">
    <text evidence="2">The sequence shown here is derived from an EMBL/GenBank/DDBJ whole genome shotgun (WGS) entry which is preliminary data.</text>
</comment>
<feature type="compositionally biased region" description="Low complexity" evidence="1">
    <location>
        <begin position="321"/>
        <end position="330"/>
    </location>
</feature>
<dbReference type="AlphaFoldDB" id="A0AAV9J3E3"/>
<evidence type="ECO:0000313" key="2">
    <source>
        <dbReference type="EMBL" id="KAK4539112.1"/>
    </source>
</evidence>
<feature type="region of interest" description="Disordered" evidence="1">
    <location>
        <begin position="76"/>
        <end position="192"/>
    </location>
</feature>